<dbReference type="RefSeq" id="WP_382374893.1">
    <property type="nucleotide sequence ID" value="NZ_JBHLWA010000032.1"/>
</dbReference>
<evidence type="ECO:0000313" key="3">
    <source>
        <dbReference type="Proteomes" id="UP001589769"/>
    </source>
</evidence>
<reference evidence="2 3" key="1">
    <citation type="submission" date="2024-09" db="EMBL/GenBank/DDBJ databases">
        <authorList>
            <person name="Sun Q."/>
            <person name="Mori K."/>
        </authorList>
    </citation>
    <scope>NUCLEOTIDE SEQUENCE [LARGE SCALE GENOMIC DNA]</scope>
    <source>
        <strain evidence="2 3">CCM 7538</strain>
    </source>
</reference>
<name>A0ABV6HWW2_9PAST</name>
<dbReference type="EMBL" id="JBHLWA010000032">
    <property type="protein sequence ID" value="MFC0323367.1"/>
    <property type="molecule type" value="Genomic_DNA"/>
</dbReference>
<gene>
    <name evidence="2" type="ORF">ACFFHT_07325</name>
</gene>
<organism evidence="2 3">
    <name type="scientific">Gallibacterium melopsittaci</name>
    <dbReference type="NCBI Taxonomy" id="516063"/>
    <lineage>
        <taxon>Bacteria</taxon>
        <taxon>Pseudomonadati</taxon>
        <taxon>Pseudomonadota</taxon>
        <taxon>Gammaproteobacteria</taxon>
        <taxon>Pasteurellales</taxon>
        <taxon>Pasteurellaceae</taxon>
        <taxon>Gallibacterium</taxon>
    </lineage>
</organism>
<protein>
    <submittedName>
        <fullName evidence="2">Uncharacterized protein</fullName>
    </submittedName>
</protein>
<dbReference type="Proteomes" id="UP001589769">
    <property type="component" value="Unassembled WGS sequence"/>
</dbReference>
<evidence type="ECO:0000256" key="1">
    <source>
        <dbReference type="SAM" id="Phobius"/>
    </source>
</evidence>
<keyword evidence="1" id="KW-0472">Membrane</keyword>
<accession>A0ABV6HWW2</accession>
<proteinExistence type="predicted"/>
<keyword evidence="3" id="KW-1185">Reference proteome</keyword>
<sequence>MIKNIIYKTSKIIFRLLIIIFIPFIIFILGLLLIFGVSAVIFYINAYITTARSFENIHQKNQIILQKILYGKNDLILQTRFQKWEKQYLCYNHYYQKESWINFDKIKETYTEIPFEKIRDKYEKQYYLYDCIDNHYINKIESTEYFIPPFHYINNQSLLISGTMKNIELASWKASNARIFINSLGNDQFRALVIYPSSNIIKMVTYCEKNNDGICSGKKNISQP</sequence>
<keyword evidence="1" id="KW-0812">Transmembrane</keyword>
<keyword evidence="1" id="KW-1133">Transmembrane helix</keyword>
<feature type="transmembrane region" description="Helical" evidence="1">
    <location>
        <begin position="12"/>
        <end position="44"/>
    </location>
</feature>
<comment type="caution">
    <text evidence="2">The sequence shown here is derived from an EMBL/GenBank/DDBJ whole genome shotgun (WGS) entry which is preliminary data.</text>
</comment>
<evidence type="ECO:0000313" key="2">
    <source>
        <dbReference type="EMBL" id="MFC0323367.1"/>
    </source>
</evidence>